<comment type="caution">
    <text evidence="4">The sequence shown here is derived from an EMBL/GenBank/DDBJ whole genome shotgun (WGS) entry which is preliminary data.</text>
</comment>
<reference evidence="4" key="1">
    <citation type="submission" date="2023-03" db="EMBL/GenBank/DDBJ databases">
        <title>Near-Complete genome sequence of Lipomyces tetrasporous NRRL Y-64009, an oleaginous yeast capable of growing on lignocellulosic hydrolysates.</title>
        <authorList>
            <consortium name="Lawrence Berkeley National Laboratory"/>
            <person name="Jagtap S.S."/>
            <person name="Liu J.-J."/>
            <person name="Walukiewicz H.E."/>
            <person name="Pangilinan J."/>
            <person name="Lipzen A."/>
            <person name="Ahrendt S."/>
            <person name="Koriabine M."/>
            <person name="Cobaugh K."/>
            <person name="Salamov A."/>
            <person name="Yoshinaga Y."/>
            <person name="Ng V."/>
            <person name="Daum C."/>
            <person name="Grigoriev I.V."/>
            <person name="Slininger P.J."/>
            <person name="Dien B.S."/>
            <person name="Jin Y.-S."/>
            <person name="Rao C.V."/>
        </authorList>
    </citation>
    <scope>NUCLEOTIDE SEQUENCE</scope>
    <source>
        <strain evidence="4">NRRL Y-64009</strain>
    </source>
</reference>
<sequence length="238" mass="26946">MDPEEERNQELELLQSMYPDEMTVISATVFTISIHPEPPTSSNGGTLNSSNQSLLVRVEYTEDYPATAPVIELSLEQVEVRAAEEEDGNDKKAVDEPIVLDNSDLGTLNEKATLEAEDNLGMPSVFAIISSLKDQSESILQEKQVEREQEREAKIREEEEREQAKFRGTLVNRENFIVWRKKFKAEMAALENKDGKNEETKKRPTGREIFENGLEGSKKGDEDDEEILQERVKTIGIS</sequence>
<dbReference type="InterPro" id="IPR040213">
    <property type="entry name" value="GIR2-like"/>
</dbReference>
<evidence type="ECO:0000256" key="1">
    <source>
        <dbReference type="SAM" id="Coils"/>
    </source>
</evidence>
<evidence type="ECO:0000256" key="2">
    <source>
        <dbReference type="SAM" id="MobiDB-lite"/>
    </source>
</evidence>
<feature type="region of interest" description="Disordered" evidence="2">
    <location>
        <begin position="191"/>
        <end position="225"/>
    </location>
</feature>
<dbReference type="Proteomes" id="UP001217417">
    <property type="component" value="Unassembled WGS sequence"/>
</dbReference>
<dbReference type="PROSITE" id="PS50908">
    <property type="entry name" value="RWD"/>
    <property type="match status" value="1"/>
</dbReference>
<dbReference type="GeneID" id="80882776"/>
<accession>A0AAD7VSR0</accession>
<organism evidence="4 5">
    <name type="scientific">Lipomyces tetrasporus</name>
    <dbReference type="NCBI Taxonomy" id="54092"/>
    <lineage>
        <taxon>Eukaryota</taxon>
        <taxon>Fungi</taxon>
        <taxon>Dikarya</taxon>
        <taxon>Ascomycota</taxon>
        <taxon>Saccharomycotina</taxon>
        <taxon>Lipomycetes</taxon>
        <taxon>Lipomycetales</taxon>
        <taxon>Lipomycetaceae</taxon>
        <taxon>Lipomyces</taxon>
    </lineage>
</organism>
<keyword evidence="1" id="KW-0175">Coiled coil</keyword>
<dbReference type="SUPFAM" id="SSF54495">
    <property type="entry name" value="UBC-like"/>
    <property type="match status" value="1"/>
</dbReference>
<dbReference type="InterPro" id="IPR016135">
    <property type="entry name" value="UBQ-conjugating_enzyme/RWD"/>
</dbReference>
<dbReference type="SMART" id="SM00591">
    <property type="entry name" value="RWD"/>
    <property type="match status" value="1"/>
</dbReference>
<dbReference type="RefSeq" id="XP_056044063.1">
    <property type="nucleotide sequence ID" value="XM_056187610.1"/>
</dbReference>
<keyword evidence="5" id="KW-1185">Reference proteome</keyword>
<evidence type="ECO:0000313" key="4">
    <source>
        <dbReference type="EMBL" id="KAJ8100613.1"/>
    </source>
</evidence>
<gene>
    <name evidence="4" type="ORF">POJ06DRAFT_253244</name>
</gene>
<evidence type="ECO:0000259" key="3">
    <source>
        <dbReference type="PROSITE" id="PS50908"/>
    </source>
</evidence>
<dbReference type="PANTHER" id="PTHR12292">
    <property type="entry name" value="RWD DOMAIN-CONTAINING PROTEIN"/>
    <property type="match status" value="1"/>
</dbReference>
<feature type="coiled-coil region" evidence="1">
    <location>
        <begin position="133"/>
        <end position="167"/>
    </location>
</feature>
<dbReference type="InterPro" id="IPR006575">
    <property type="entry name" value="RWD_dom"/>
</dbReference>
<dbReference type="EMBL" id="JARPMG010000005">
    <property type="protein sequence ID" value="KAJ8100613.1"/>
    <property type="molecule type" value="Genomic_DNA"/>
</dbReference>
<evidence type="ECO:0000313" key="5">
    <source>
        <dbReference type="Proteomes" id="UP001217417"/>
    </source>
</evidence>
<dbReference type="Gene3D" id="3.10.110.10">
    <property type="entry name" value="Ubiquitin Conjugating Enzyme"/>
    <property type="match status" value="1"/>
</dbReference>
<proteinExistence type="predicted"/>
<dbReference type="Pfam" id="PF05773">
    <property type="entry name" value="RWD"/>
    <property type="match status" value="1"/>
</dbReference>
<feature type="compositionally biased region" description="Basic and acidic residues" evidence="2">
    <location>
        <begin position="191"/>
        <end position="221"/>
    </location>
</feature>
<dbReference type="AlphaFoldDB" id="A0AAD7VSR0"/>
<name>A0AAD7VSR0_9ASCO</name>
<protein>
    <submittedName>
        <fullName evidence="4">RWD domain-containing protein</fullName>
    </submittedName>
</protein>
<feature type="domain" description="RWD" evidence="3">
    <location>
        <begin position="9"/>
        <end position="139"/>
    </location>
</feature>